<sequence length="280" mass="31366">MMQVRDQTLDEIENNLSPLNVNWMDDVAAEAMAFLAELPVKASYERDDVAAMLDQGFERGILCARLFLMLSKDNMTIELRRELGGDGSPGVTRYKTEREAFLDAFDRLGLPDLMTTTINYQPIWSDILMERLRSGRGSAIQGQKRGRGLEEFTEALVKEVFGTAFESRCTFTGADGKTAKCDVAIPDRGRPRIVIEVKGYNATGSKMTDIIGDLDAIIDAKRHDTTLLFVTDGSTWTARRSDLRKIVERQNQGKIARIYTMKMADEFLTDLQSLKGSMGL</sequence>
<dbReference type="RefSeq" id="WP_219750704.1">
    <property type="nucleotide sequence ID" value="NZ_JAHXZN010000015.1"/>
</dbReference>
<comment type="caution">
    <text evidence="2">The sequence shown here is derived from an EMBL/GenBank/DDBJ whole genome shotgun (WGS) entry which is preliminary data.</text>
</comment>
<name>A0ABS7BUA4_9SPHN</name>
<reference evidence="2 3" key="1">
    <citation type="submission" date="2021-07" db="EMBL/GenBank/DDBJ databases">
        <title>Sphingomonas sp.</title>
        <authorList>
            <person name="Feng G."/>
            <person name="Li J."/>
            <person name="Pan M."/>
        </authorList>
    </citation>
    <scope>NUCLEOTIDE SEQUENCE [LARGE SCALE GENOMIC DNA]</scope>
    <source>
        <strain evidence="2 3">RRHST34</strain>
    </source>
</reference>
<keyword evidence="3" id="KW-1185">Reference proteome</keyword>
<evidence type="ECO:0000313" key="3">
    <source>
        <dbReference type="Proteomes" id="UP000759103"/>
    </source>
</evidence>
<gene>
    <name evidence="2" type="ORF">KZ820_20770</name>
</gene>
<proteinExistence type="predicted"/>
<feature type="domain" description="Restriction endonuclease type II DpnII-like" evidence="1">
    <location>
        <begin position="149"/>
        <end position="266"/>
    </location>
</feature>
<dbReference type="Proteomes" id="UP000759103">
    <property type="component" value="Unassembled WGS sequence"/>
</dbReference>
<accession>A0ABS7BUA4</accession>
<dbReference type="Pfam" id="PF04556">
    <property type="entry name" value="DpnII"/>
    <property type="match status" value="1"/>
</dbReference>
<dbReference type="EMBL" id="JAHXZN010000015">
    <property type="protein sequence ID" value="MBW6533182.1"/>
    <property type="molecule type" value="Genomic_DNA"/>
</dbReference>
<protein>
    <recommendedName>
        <fullName evidence="1">Restriction endonuclease type II DpnII-like domain-containing protein</fullName>
    </recommendedName>
</protein>
<evidence type="ECO:0000259" key="1">
    <source>
        <dbReference type="Pfam" id="PF04556"/>
    </source>
</evidence>
<organism evidence="2 3">
    <name type="scientific">Sphingomonas citri</name>
    <dbReference type="NCBI Taxonomy" id="2862499"/>
    <lineage>
        <taxon>Bacteria</taxon>
        <taxon>Pseudomonadati</taxon>
        <taxon>Pseudomonadota</taxon>
        <taxon>Alphaproteobacteria</taxon>
        <taxon>Sphingomonadales</taxon>
        <taxon>Sphingomonadaceae</taxon>
        <taxon>Sphingomonas</taxon>
    </lineage>
</organism>
<dbReference type="InterPro" id="IPR007637">
    <property type="entry name" value="Restrct_endonuc_II_DpnII-like"/>
</dbReference>
<evidence type="ECO:0000313" key="2">
    <source>
        <dbReference type="EMBL" id="MBW6533182.1"/>
    </source>
</evidence>